<dbReference type="EMBL" id="HG316459">
    <property type="protein sequence ID" value="CDF90388.1"/>
    <property type="molecule type" value="Genomic_DNA"/>
</dbReference>
<dbReference type="PANTHER" id="PTHR43008:SF8">
    <property type="entry name" value="BENZIL REDUCTASE ((S)-BENZOIN FORMING) IRC24"/>
    <property type="match status" value="1"/>
</dbReference>
<dbReference type="Proteomes" id="UP000019375">
    <property type="component" value="Unassembled WGS sequence"/>
</dbReference>
<organism evidence="4 5">
    <name type="scientific">Zygosaccharomyces bailii (strain CLIB 213 / ATCC 58445 / CBS 680 / BCRC 21525 / NBRC 1098 / NCYC 1416 / NRRL Y-2227)</name>
    <dbReference type="NCBI Taxonomy" id="1333698"/>
    <lineage>
        <taxon>Eukaryota</taxon>
        <taxon>Fungi</taxon>
        <taxon>Dikarya</taxon>
        <taxon>Ascomycota</taxon>
        <taxon>Saccharomycotina</taxon>
        <taxon>Saccharomycetes</taxon>
        <taxon>Saccharomycetales</taxon>
        <taxon>Saccharomycetaceae</taxon>
        <taxon>Zygosaccharomyces</taxon>
    </lineage>
</organism>
<protein>
    <submittedName>
        <fullName evidence="4">ZYBA0S06-07404g1_1</fullName>
    </submittedName>
</protein>
<dbReference type="PRINTS" id="PR00081">
    <property type="entry name" value="GDHRDH"/>
</dbReference>
<proteinExistence type="inferred from homology"/>
<reference evidence="5" key="1">
    <citation type="journal article" date="2013" name="Genome Announc.">
        <title>Genome sequence of the food spoilage yeast Zygosaccharomyces bailii CLIB 213(T).</title>
        <authorList>
            <person name="Galeote V."/>
            <person name="Bigey F."/>
            <person name="Devillers H."/>
            <person name="Neuveglise C."/>
            <person name="Dequin S."/>
        </authorList>
    </citation>
    <scope>NUCLEOTIDE SEQUENCE [LARGE SCALE GENOMIC DNA]</scope>
    <source>
        <strain evidence="5">CLIB 213 / ATCC 58445 / CBS 680 / CCRC 21525 / NBRC 1098 / NCYC 1416 / NRRL Y-2227</strain>
    </source>
</reference>
<dbReference type="Gene3D" id="3.40.50.720">
    <property type="entry name" value="NAD(P)-binding Rossmann-like Domain"/>
    <property type="match status" value="1"/>
</dbReference>
<dbReference type="AlphaFoldDB" id="A0A8J2T805"/>
<dbReference type="FunFam" id="3.40.50.720:FF:000281">
    <property type="entry name" value="Uncharacterized oxidoreductase YIR035C"/>
    <property type="match status" value="1"/>
</dbReference>
<keyword evidence="5" id="KW-1185">Reference proteome</keyword>
<evidence type="ECO:0000256" key="3">
    <source>
        <dbReference type="ARBA" id="ARBA00023002"/>
    </source>
</evidence>
<dbReference type="PANTHER" id="PTHR43008">
    <property type="entry name" value="BENZIL REDUCTASE"/>
    <property type="match status" value="1"/>
</dbReference>
<evidence type="ECO:0000256" key="1">
    <source>
        <dbReference type="ARBA" id="ARBA00006484"/>
    </source>
</evidence>
<keyword evidence="2" id="KW-0521">NADP</keyword>
<dbReference type="InterPro" id="IPR036291">
    <property type="entry name" value="NAD(P)-bd_dom_sf"/>
</dbReference>
<dbReference type="SUPFAM" id="SSF51735">
    <property type="entry name" value="NAD(P)-binding Rossmann-fold domains"/>
    <property type="match status" value="1"/>
</dbReference>
<dbReference type="OrthoDB" id="153074at2759"/>
<dbReference type="InterPro" id="IPR002347">
    <property type="entry name" value="SDR_fam"/>
</dbReference>
<evidence type="ECO:0000313" key="4">
    <source>
        <dbReference type="EMBL" id="CDF90388.1"/>
    </source>
</evidence>
<evidence type="ECO:0000256" key="2">
    <source>
        <dbReference type="ARBA" id="ARBA00022857"/>
    </source>
</evidence>
<keyword evidence="3" id="KW-0560">Oxidoreductase</keyword>
<comment type="similarity">
    <text evidence="1">Belongs to the short-chain dehydrogenases/reductases (SDR) family.</text>
</comment>
<gene>
    <name evidence="4" type="ORF">BN860_07404g</name>
</gene>
<dbReference type="Pfam" id="PF00106">
    <property type="entry name" value="adh_short"/>
    <property type="match status" value="1"/>
</dbReference>
<sequence length="249" mass="26826">MVKVILVTGVSRGIGRKVVDNIFSSKEDAVVYGIARSEAPLESIKKQYGDKFFYVAGDVTDKTIVAKLVEDALARHGKIDSIVANAGVLSPVQNIKEIDVEAWKKLYDVNFFSILTLISLTIHHLIKTKGNVILVSSNASTQWYSGWGAYGSSKAALNHLALTVSQEGDGVKAIAVEPGVVDTPMQIEIREKIGPAGMSSEALKMFRDLKSTGALLDSNIPASVYAKLALNGIPSDLNGLYVGYDDKRL</sequence>
<accession>A0A8J2T805</accession>
<evidence type="ECO:0000313" key="5">
    <source>
        <dbReference type="Proteomes" id="UP000019375"/>
    </source>
</evidence>
<dbReference type="PROSITE" id="PS00061">
    <property type="entry name" value="ADH_SHORT"/>
    <property type="match status" value="1"/>
</dbReference>
<name>A0A8J2T805_ZYGB2</name>
<dbReference type="CDD" id="cd05367">
    <property type="entry name" value="SPR-like_SDR_c"/>
    <property type="match status" value="1"/>
</dbReference>
<dbReference type="GO" id="GO:0050664">
    <property type="term" value="F:oxidoreductase activity, acting on NAD(P)H, oxygen as acceptor"/>
    <property type="evidence" value="ECO:0007669"/>
    <property type="project" value="TreeGrafter"/>
</dbReference>
<dbReference type="InterPro" id="IPR020904">
    <property type="entry name" value="Sc_DH/Rdtase_CS"/>
</dbReference>